<evidence type="ECO:0000313" key="1">
    <source>
        <dbReference type="EMBL" id="KAG5952976.1"/>
    </source>
</evidence>
<organism evidence="2 4">
    <name type="scientific">Claviceps arundinis</name>
    <dbReference type="NCBI Taxonomy" id="1623583"/>
    <lineage>
        <taxon>Eukaryota</taxon>
        <taxon>Fungi</taxon>
        <taxon>Dikarya</taxon>
        <taxon>Ascomycota</taxon>
        <taxon>Pezizomycotina</taxon>
        <taxon>Sordariomycetes</taxon>
        <taxon>Hypocreomycetidae</taxon>
        <taxon>Hypocreales</taxon>
        <taxon>Clavicipitaceae</taxon>
        <taxon>Claviceps</taxon>
    </lineage>
</organism>
<evidence type="ECO:0000313" key="3">
    <source>
        <dbReference type="Proteomes" id="UP000742024"/>
    </source>
</evidence>
<evidence type="ECO:0000313" key="4">
    <source>
        <dbReference type="Proteomes" id="UP000784919"/>
    </source>
</evidence>
<proteinExistence type="predicted"/>
<dbReference type="AlphaFoldDB" id="A0A9P7MXC4"/>
<dbReference type="EMBL" id="SRPR01000459">
    <property type="protein sequence ID" value="KAG5952976.1"/>
    <property type="molecule type" value="Genomic_DNA"/>
</dbReference>
<name>A0A9P7MXC4_9HYPO</name>
<dbReference type="EMBL" id="SRPS01000047">
    <property type="protein sequence ID" value="KAG5972362.1"/>
    <property type="molecule type" value="Genomic_DNA"/>
</dbReference>
<evidence type="ECO:0000313" key="2">
    <source>
        <dbReference type="EMBL" id="KAG5972362.1"/>
    </source>
</evidence>
<protein>
    <submittedName>
        <fullName evidence="2">Uncharacterized protein</fullName>
    </submittedName>
</protein>
<gene>
    <name evidence="2" type="ORF">E4U56_006092</name>
    <name evidence="1" type="ORF">E4U57_005709</name>
</gene>
<comment type="caution">
    <text evidence="2">The sequence shown here is derived from an EMBL/GenBank/DDBJ whole genome shotgun (WGS) entry which is preliminary data.</text>
</comment>
<reference evidence="2 3" key="1">
    <citation type="journal article" date="2020" name="bioRxiv">
        <title>Whole genome comparisons of ergot fungi reveals the divergence and evolution of species within the genus Claviceps are the result of varying mechanisms driving genome evolution and host range expansion.</title>
        <authorList>
            <person name="Wyka S.A."/>
            <person name="Mondo S.J."/>
            <person name="Liu M."/>
            <person name="Dettman J."/>
            <person name="Nalam V."/>
            <person name="Broders K.D."/>
        </authorList>
    </citation>
    <scope>NUCLEOTIDE SEQUENCE</scope>
    <source>
        <strain evidence="2">CCC 1102</strain>
        <strain evidence="1 3">LM583</strain>
    </source>
</reference>
<dbReference type="Proteomes" id="UP000742024">
    <property type="component" value="Unassembled WGS sequence"/>
</dbReference>
<keyword evidence="3" id="KW-1185">Reference proteome</keyword>
<sequence>MRKEDKLQSVIATLCRLEVETLDGETWAGKLKPWMLEWRFIGSELLGVLQCLHSAVLHWDPGPNQGGDLRWISLFEAARRGQCGQRLNEAAGDLRHAVGRWAERGKGQG</sequence>
<dbReference type="Proteomes" id="UP000784919">
    <property type="component" value="Unassembled WGS sequence"/>
</dbReference>
<accession>A0A9P7MXC4</accession>